<dbReference type="Proteomes" id="UP000194218">
    <property type="component" value="Chromosome"/>
</dbReference>
<feature type="compositionally biased region" description="Pro residues" evidence="2">
    <location>
        <begin position="21"/>
        <end position="31"/>
    </location>
</feature>
<name>A0A1W7D6F0_9ACTN</name>
<organism evidence="4 5">
    <name type="scientific">Streptomyces marincola</name>
    <dbReference type="NCBI Taxonomy" id="2878388"/>
    <lineage>
        <taxon>Bacteria</taxon>
        <taxon>Bacillati</taxon>
        <taxon>Actinomycetota</taxon>
        <taxon>Actinomycetes</taxon>
        <taxon>Kitasatosporales</taxon>
        <taxon>Streptomycetaceae</taxon>
        <taxon>Streptomyces</taxon>
    </lineage>
</organism>
<dbReference type="Gene3D" id="3.30.565.10">
    <property type="entry name" value="Histidine kinase-like ATPase, C-terminal domain"/>
    <property type="match status" value="1"/>
</dbReference>
<dbReference type="GO" id="GO:0004674">
    <property type="term" value="F:protein serine/threonine kinase activity"/>
    <property type="evidence" value="ECO:0007669"/>
    <property type="project" value="UniProtKB-KW"/>
</dbReference>
<dbReference type="Pfam" id="PF13581">
    <property type="entry name" value="HATPase_c_2"/>
    <property type="match status" value="1"/>
</dbReference>
<keyword evidence="1" id="KW-0808">Transferase</keyword>
<evidence type="ECO:0000313" key="5">
    <source>
        <dbReference type="Proteomes" id="UP000194218"/>
    </source>
</evidence>
<dbReference type="InterPro" id="IPR036890">
    <property type="entry name" value="HATPase_C_sf"/>
</dbReference>
<proteinExistence type="predicted"/>
<feature type="domain" description="Histidine kinase/HSP90-like ATPase" evidence="3">
    <location>
        <begin position="44"/>
        <end position="146"/>
    </location>
</feature>
<dbReference type="PANTHER" id="PTHR35526:SF3">
    <property type="entry name" value="ANTI-SIGMA-F FACTOR RSBW"/>
    <property type="match status" value="1"/>
</dbReference>
<dbReference type="KEGG" id="smao:CAG99_24460"/>
<protein>
    <recommendedName>
        <fullName evidence="3">Histidine kinase/HSP90-like ATPase domain-containing protein</fullName>
    </recommendedName>
</protein>
<dbReference type="EMBL" id="CP021121">
    <property type="protein sequence ID" value="ARQ72616.1"/>
    <property type="molecule type" value="Genomic_DNA"/>
</dbReference>
<keyword evidence="1" id="KW-0418">Kinase</keyword>
<evidence type="ECO:0000256" key="2">
    <source>
        <dbReference type="SAM" id="MobiDB-lite"/>
    </source>
</evidence>
<dbReference type="SUPFAM" id="SSF55874">
    <property type="entry name" value="ATPase domain of HSP90 chaperone/DNA topoisomerase II/histidine kinase"/>
    <property type="match status" value="1"/>
</dbReference>
<keyword evidence="1" id="KW-0723">Serine/threonine-protein kinase</keyword>
<dbReference type="CDD" id="cd16936">
    <property type="entry name" value="HATPase_RsbW-like"/>
    <property type="match status" value="1"/>
</dbReference>
<evidence type="ECO:0000313" key="4">
    <source>
        <dbReference type="EMBL" id="ARQ72616.1"/>
    </source>
</evidence>
<evidence type="ECO:0000256" key="1">
    <source>
        <dbReference type="ARBA" id="ARBA00022527"/>
    </source>
</evidence>
<keyword evidence="5" id="KW-1185">Reference proteome</keyword>
<dbReference type="InterPro" id="IPR003594">
    <property type="entry name" value="HATPase_dom"/>
</dbReference>
<feature type="region of interest" description="Disordered" evidence="2">
    <location>
        <begin position="1"/>
        <end position="37"/>
    </location>
</feature>
<gene>
    <name evidence="4" type="ORF">CAG99_24460</name>
</gene>
<dbReference type="InterPro" id="IPR050267">
    <property type="entry name" value="Anti-sigma-factor_SerPK"/>
</dbReference>
<dbReference type="AlphaFoldDB" id="A0A1W7D6F0"/>
<dbReference type="OrthoDB" id="3852691at2"/>
<sequence length="165" mass="17402">MASAPGKATSTVSPLHGTTPLPLPRPLPASAPPHSTRRGERFELPALAASVAAARSRIALRAGHWGLPDTIRDTAELVISELFTNAIVHTDSDVVRCRIEATGALRLLIEVTDQGPGLTKRAPHPADADAEHGRGLLLLDALAARWGVIAPDRATGCTVWAEIRP</sequence>
<accession>A0A1W7D6F0</accession>
<evidence type="ECO:0000259" key="3">
    <source>
        <dbReference type="Pfam" id="PF13581"/>
    </source>
</evidence>
<dbReference type="PANTHER" id="PTHR35526">
    <property type="entry name" value="ANTI-SIGMA-F FACTOR RSBW-RELATED"/>
    <property type="match status" value="1"/>
</dbReference>
<reference evidence="4 5" key="1">
    <citation type="submission" date="2017-05" db="EMBL/GenBank/DDBJ databases">
        <title>Complete genome sequence of Streptomyces sp. SCSIO 03032 revealed the diverse biosynthetic pathways for its bioactive secondary metabolites.</title>
        <authorList>
            <person name="Ma L."/>
            <person name="Zhu Y."/>
            <person name="Zhang W."/>
            <person name="Zhang G."/>
            <person name="Tian X."/>
            <person name="Zhang S."/>
            <person name="Zhang C."/>
        </authorList>
    </citation>
    <scope>NUCLEOTIDE SEQUENCE [LARGE SCALE GENOMIC DNA]</scope>
    <source>
        <strain evidence="4 5">SCSIO 03032</strain>
    </source>
</reference>